<keyword evidence="1" id="KW-0472">Membrane</keyword>
<reference evidence="4 5" key="1">
    <citation type="submission" date="2024-01" db="EMBL/GenBank/DDBJ databases">
        <title>Pedobacter sp. nov., isolated from fresh soil.</title>
        <authorList>
            <person name="Le N.T.T."/>
        </authorList>
    </citation>
    <scope>NUCLEOTIDE SEQUENCE [LARGE SCALE GENOMIC DNA]</scope>
    <source>
        <strain evidence="4 5">KR3-3</strain>
    </source>
</reference>
<dbReference type="PIRSF" id="PIRSF018266">
    <property type="entry name" value="FecR"/>
    <property type="match status" value="1"/>
</dbReference>
<sequence length="375" mass="41723">MNKHKEAHVLLNNYRQGKCSAEELALLENWYLVHEDEELQLSAEELLEAKLEVWQKLPFYRHNKPMAKLWPRLVVAAMLVLCTSVALWLAKQRNTKVVQSAKTAVIQPGSNKATLTLANGTQITLDGSVAGKLTEDHGIAISKDKSGALVYTLLPISQQVTLAQKTNAIATPRGGQYQVNLPDGTKVWLNAETTLTYPLVFDASERKVDLKGEAYFEVAHDATRPFKVITANQTVRVLGTHFNVEAYENEAITKTTLLSGKVQVEETKDHTAVLLKPGQQAVSENEEINVADVPANDAVAWKNGYFMFNNEPLGSMMKKIARWYNVEVLCPPQLASMTFSGSGPRSYNINQILNKIELTNAIHFKIEGRRVVVMP</sequence>
<name>A0ABU7I4K6_9SPHI</name>
<evidence type="ECO:0000313" key="5">
    <source>
        <dbReference type="Proteomes" id="UP001336835"/>
    </source>
</evidence>
<dbReference type="Proteomes" id="UP001336835">
    <property type="component" value="Unassembled WGS sequence"/>
</dbReference>
<proteinExistence type="predicted"/>
<feature type="transmembrane region" description="Helical" evidence="1">
    <location>
        <begin position="69"/>
        <end position="90"/>
    </location>
</feature>
<dbReference type="Gene3D" id="2.60.120.1440">
    <property type="match status" value="1"/>
</dbReference>
<comment type="caution">
    <text evidence="4">The sequence shown here is derived from an EMBL/GenBank/DDBJ whole genome shotgun (WGS) entry which is preliminary data.</text>
</comment>
<organism evidence="4 5">
    <name type="scientific">Pedobacter albus</name>
    <dbReference type="NCBI Taxonomy" id="3113905"/>
    <lineage>
        <taxon>Bacteria</taxon>
        <taxon>Pseudomonadati</taxon>
        <taxon>Bacteroidota</taxon>
        <taxon>Sphingobacteriia</taxon>
        <taxon>Sphingobacteriales</taxon>
        <taxon>Sphingobacteriaceae</taxon>
        <taxon>Pedobacter</taxon>
    </lineage>
</organism>
<keyword evidence="1" id="KW-1133">Transmembrane helix</keyword>
<keyword evidence="1" id="KW-0812">Transmembrane</keyword>
<keyword evidence="5" id="KW-1185">Reference proteome</keyword>
<dbReference type="Pfam" id="PF04773">
    <property type="entry name" value="FecR"/>
    <property type="match status" value="1"/>
</dbReference>
<dbReference type="Pfam" id="PF16344">
    <property type="entry name" value="FecR_C"/>
    <property type="match status" value="1"/>
</dbReference>
<dbReference type="InterPro" id="IPR032508">
    <property type="entry name" value="FecR_C"/>
</dbReference>
<accession>A0ABU7I4K6</accession>
<feature type="domain" description="Protein FecR C-terminal" evidence="3">
    <location>
        <begin position="305"/>
        <end position="373"/>
    </location>
</feature>
<dbReference type="Gene3D" id="3.55.50.30">
    <property type="match status" value="1"/>
</dbReference>
<evidence type="ECO:0000313" key="4">
    <source>
        <dbReference type="EMBL" id="MEE1944199.1"/>
    </source>
</evidence>
<evidence type="ECO:0000259" key="3">
    <source>
        <dbReference type="Pfam" id="PF16344"/>
    </source>
</evidence>
<gene>
    <name evidence="4" type="ORF">VRU48_03700</name>
</gene>
<dbReference type="PANTHER" id="PTHR30273">
    <property type="entry name" value="PERIPLASMIC SIGNAL SENSOR AND SIGMA FACTOR ACTIVATOR FECR-RELATED"/>
    <property type="match status" value="1"/>
</dbReference>
<evidence type="ECO:0000259" key="2">
    <source>
        <dbReference type="Pfam" id="PF04773"/>
    </source>
</evidence>
<feature type="domain" description="FecR protein" evidence="2">
    <location>
        <begin position="169"/>
        <end position="263"/>
    </location>
</feature>
<evidence type="ECO:0000256" key="1">
    <source>
        <dbReference type="SAM" id="Phobius"/>
    </source>
</evidence>
<protein>
    <submittedName>
        <fullName evidence="4">FecR domain-containing protein</fullName>
    </submittedName>
</protein>
<dbReference type="EMBL" id="JAZDQT010000001">
    <property type="protein sequence ID" value="MEE1944199.1"/>
    <property type="molecule type" value="Genomic_DNA"/>
</dbReference>
<dbReference type="InterPro" id="IPR012373">
    <property type="entry name" value="Ferrdict_sens_TM"/>
</dbReference>
<dbReference type="RefSeq" id="WP_330106574.1">
    <property type="nucleotide sequence ID" value="NZ_JAZDQT010000001.1"/>
</dbReference>
<dbReference type="PANTHER" id="PTHR30273:SF2">
    <property type="entry name" value="PROTEIN FECR"/>
    <property type="match status" value="1"/>
</dbReference>
<dbReference type="InterPro" id="IPR006860">
    <property type="entry name" value="FecR"/>
</dbReference>